<dbReference type="Proteomes" id="UP000295341">
    <property type="component" value="Unassembled WGS sequence"/>
</dbReference>
<accession>A0A4R7P5C4</accession>
<gene>
    <name evidence="1" type="ORF">DFR24_3037</name>
</gene>
<dbReference type="RefSeq" id="WP_133882193.1">
    <property type="nucleotide sequence ID" value="NZ_MWIN01000002.1"/>
</dbReference>
<dbReference type="AlphaFoldDB" id="A0A4R7P5C4"/>
<sequence>MTARADILGNKHDILKLKADKKTGAVELSDKLFENFVMYAKANWLYQAQPGAQKAADALAATGPATLACGTIREALKLMLREDLEQTAVNEDINSYFLTKPGLKCYDARVTGNLFDETGAGNALACHFSTHYFIKCNGKWYDPCLTAQYFTREGPVQAYTEKVGPTSANSIASLRKAGTGPALMVFKLEPGRSVPGFGSVWKLIRKNELKAAVTQLDLVKAKADPDLKAAKWV</sequence>
<keyword evidence="2" id="KW-1185">Reference proteome</keyword>
<evidence type="ECO:0000313" key="1">
    <source>
        <dbReference type="EMBL" id="TDU28662.1"/>
    </source>
</evidence>
<dbReference type="EMBL" id="SOBT01000009">
    <property type="protein sequence ID" value="TDU28662.1"/>
    <property type="molecule type" value="Genomic_DNA"/>
</dbReference>
<protein>
    <submittedName>
        <fullName evidence="1">Uncharacterized protein</fullName>
    </submittedName>
</protein>
<proteinExistence type="predicted"/>
<evidence type="ECO:0000313" key="2">
    <source>
        <dbReference type="Proteomes" id="UP000295341"/>
    </source>
</evidence>
<name>A0A4R7P5C4_9GAMM</name>
<comment type="caution">
    <text evidence="1">The sequence shown here is derived from an EMBL/GenBank/DDBJ whole genome shotgun (WGS) entry which is preliminary data.</text>
</comment>
<reference evidence="1 2" key="1">
    <citation type="submission" date="2019-03" db="EMBL/GenBank/DDBJ databases">
        <title>Genomic Encyclopedia of Type Strains, Phase IV (KMG-IV): sequencing the most valuable type-strain genomes for metagenomic binning, comparative biology and taxonomic classification.</title>
        <authorList>
            <person name="Goeker M."/>
        </authorList>
    </citation>
    <scope>NUCLEOTIDE SEQUENCE [LARGE SCALE GENOMIC DNA]</scope>
    <source>
        <strain evidence="1 2">DSM 26377</strain>
    </source>
</reference>
<organism evidence="1 2">
    <name type="scientific">Panacagrimonas perspica</name>
    <dbReference type="NCBI Taxonomy" id="381431"/>
    <lineage>
        <taxon>Bacteria</taxon>
        <taxon>Pseudomonadati</taxon>
        <taxon>Pseudomonadota</taxon>
        <taxon>Gammaproteobacteria</taxon>
        <taxon>Nevskiales</taxon>
        <taxon>Nevskiaceae</taxon>
        <taxon>Panacagrimonas</taxon>
    </lineage>
</organism>